<organism evidence="3 4">
    <name type="scientific">Bordetella flabilis</name>
    <dbReference type="NCBI Taxonomy" id="463014"/>
    <lineage>
        <taxon>Bacteria</taxon>
        <taxon>Pseudomonadati</taxon>
        <taxon>Pseudomonadota</taxon>
        <taxon>Betaproteobacteria</taxon>
        <taxon>Burkholderiales</taxon>
        <taxon>Alcaligenaceae</taxon>
        <taxon>Bordetella</taxon>
    </lineage>
</organism>
<dbReference type="KEGG" id="bfz:BAU07_24845"/>
<dbReference type="InterPro" id="IPR028098">
    <property type="entry name" value="Glyco_trans_4-like_N"/>
</dbReference>
<evidence type="ECO:0008006" key="5">
    <source>
        <dbReference type="Google" id="ProtNLM"/>
    </source>
</evidence>
<gene>
    <name evidence="3" type="ORF">BAU07_24845</name>
</gene>
<dbReference type="Pfam" id="PF13439">
    <property type="entry name" value="Glyco_transf_4"/>
    <property type="match status" value="1"/>
</dbReference>
<dbReference type="GO" id="GO:0016757">
    <property type="term" value="F:glycosyltransferase activity"/>
    <property type="evidence" value="ECO:0007669"/>
    <property type="project" value="InterPro"/>
</dbReference>
<evidence type="ECO:0000313" key="4">
    <source>
        <dbReference type="Proteomes" id="UP000091926"/>
    </source>
</evidence>
<protein>
    <recommendedName>
        <fullName evidence="5">Glycosyl transferase family 1</fullName>
    </recommendedName>
</protein>
<dbReference type="Pfam" id="PF00534">
    <property type="entry name" value="Glycos_transf_1"/>
    <property type="match status" value="1"/>
</dbReference>
<evidence type="ECO:0000259" key="2">
    <source>
        <dbReference type="Pfam" id="PF13439"/>
    </source>
</evidence>
<dbReference type="InterPro" id="IPR001296">
    <property type="entry name" value="Glyco_trans_1"/>
</dbReference>
<sequence>MDTAQMLRRHGHRVTVFSQSLGTTHVADHLGVPVYKIKVPRPFETYKRLPIFIPSFNFMLYRHISRLHRETPFDIVDAPDHLAEGLFSSLFSKVPLVTRLHTPYALIVAMGLNNYRRDMAFHAIYGMEKVQLRRSQVLYAPCRDLLNRCEALFGLRNLPVRIFGYPLDLQMFAPKPPTEARRPTRILFLGRLEQRKGIQTIVEAFPKLLERCGDAELTLVGRDTPNIDGWSSAKEYMLDAFQRAGCAQRVRFEDYVPLEQLPEFFHRHDIVWVPSMYDNFPIIALEAMACGKAVVVSDSGGLPEMVTHGETGLVFPAGDPGALASRTMDLFDSPELWRRLGTNARRYVEENCSEDAIYSKTMDMYHEAMVRAGRRSAV</sequence>
<dbReference type="PANTHER" id="PTHR12526">
    <property type="entry name" value="GLYCOSYLTRANSFERASE"/>
    <property type="match status" value="1"/>
</dbReference>
<dbReference type="PANTHER" id="PTHR12526:SF638">
    <property type="entry name" value="SPORE COAT PROTEIN SA"/>
    <property type="match status" value="1"/>
</dbReference>
<dbReference type="SUPFAM" id="SSF53756">
    <property type="entry name" value="UDP-Glycosyltransferase/glycogen phosphorylase"/>
    <property type="match status" value="1"/>
</dbReference>
<evidence type="ECO:0000313" key="3">
    <source>
        <dbReference type="EMBL" id="ANN79913.1"/>
    </source>
</evidence>
<dbReference type="EMBL" id="CP016172">
    <property type="protein sequence ID" value="ANN79913.1"/>
    <property type="molecule type" value="Genomic_DNA"/>
</dbReference>
<dbReference type="Proteomes" id="UP000091926">
    <property type="component" value="Chromosome"/>
</dbReference>
<reference evidence="3 4" key="1">
    <citation type="submission" date="2016-06" db="EMBL/GenBank/DDBJ databases">
        <title>Complete genome sequences of Bordetella bronchialis and Bordetella flabilis.</title>
        <authorList>
            <person name="LiPuma J.J."/>
            <person name="Spilker T."/>
        </authorList>
    </citation>
    <scope>NUCLEOTIDE SEQUENCE [LARGE SCALE GENOMIC DNA]</scope>
    <source>
        <strain evidence="3 4">AU10664</strain>
    </source>
</reference>
<accession>A0A193GJZ8</accession>
<feature type="domain" description="Glycosyl transferase family 1" evidence="1">
    <location>
        <begin position="181"/>
        <end position="346"/>
    </location>
</feature>
<dbReference type="Gene3D" id="3.40.50.2000">
    <property type="entry name" value="Glycogen Phosphorylase B"/>
    <property type="match status" value="2"/>
</dbReference>
<name>A0A193GJZ8_9BORD</name>
<keyword evidence="4" id="KW-1185">Reference proteome</keyword>
<dbReference type="CDD" id="cd03801">
    <property type="entry name" value="GT4_PimA-like"/>
    <property type="match status" value="1"/>
</dbReference>
<proteinExistence type="predicted"/>
<dbReference type="AlphaFoldDB" id="A0A193GJZ8"/>
<feature type="domain" description="Glycosyltransferase subfamily 4-like N-terminal" evidence="2">
    <location>
        <begin position="2"/>
        <end position="163"/>
    </location>
</feature>
<dbReference type="STRING" id="463014.BAU07_24845"/>
<evidence type="ECO:0000259" key="1">
    <source>
        <dbReference type="Pfam" id="PF00534"/>
    </source>
</evidence>